<dbReference type="EMBL" id="AUZH01000012">
    <property type="protein sequence ID" value="KFN88502.1"/>
    <property type="molecule type" value="Genomic_DNA"/>
</dbReference>
<evidence type="ECO:0000313" key="3">
    <source>
        <dbReference type="EMBL" id="SFL07246.1"/>
    </source>
</evidence>
<keyword evidence="1" id="KW-0812">Transmembrane</keyword>
<dbReference type="Proteomes" id="UP000182793">
    <property type="component" value="Unassembled WGS sequence"/>
</dbReference>
<proteinExistence type="predicted"/>
<keyword evidence="5" id="KW-1185">Reference proteome</keyword>
<name>A0A091BXK3_STREI</name>
<gene>
    <name evidence="2" type="ORF">H702_02980</name>
    <name evidence="3" type="ORF">SAMN02910290_00344</name>
</gene>
<dbReference type="EMBL" id="FOTG01000002">
    <property type="protein sequence ID" value="SFL07246.1"/>
    <property type="molecule type" value="Genomic_DNA"/>
</dbReference>
<evidence type="ECO:0000256" key="1">
    <source>
        <dbReference type="SAM" id="Phobius"/>
    </source>
</evidence>
<feature type="transmembrane region" description="Helical" evidence="1">
    <location>
        <begin position="60"/>
        <end position="79"/>
    </location>
</feature>
<reference evidence="3 5" key="2">
    <citation type="submission" date="2016-10" db="EMBL/GenBank/DDBJ databases">
        <authorList>
            <person name="Varghese N."/>
            <person name="Submissions S."/>
        </authorList>
    </citation>
    <scope>NUCLEOTIDE SEQUENCE [LARGE SCALE GENOMIC DNA]</scope>
    <source>
        <strain evidence="3 5">JB1</strain>
    </source>
</reference>
<evidence type="ECO:0000313" key="2">
    <source>
        <dbReference type="EMBL" id="KFN88502.1"/>
    </source>
</evidence>
<feature type="transmembrane region" description="Helical" evidence="1">
    <location>
        <begin position="129"/>
        <end position="149"/>
    </location>
</feature>
<protein>
    <submittedName>
        <fullName evidence="2">Membrane protein</fullName>
    </submittedName>
</protein>
<sequence length="155" mass="17338">MNTKTIETAVKTVAKVAINVTNVVLVLTILADLISHIYGYDTVNVGHYGAIEWAIGKDTNTWLVTALTILTNSAMIYGLTKLKHFIANFTVKDILADKTYLFLKQASIFTFVVSFLQNTLSTSMHQAHVIVDFSICSYFVLAFLLVKYLRSRHMA</sequence>
<evidence type="ECO:0000313" key="5">
    <source>
        <dbReference type="Proteomes" id="UP000182793"/>
    </source>
</evidence>
<feature type="transmembrane region" description="Helical" evidence="1">
    <location>
        <begin position="20"/>
        <end position="40"/>
    </location>
</feature>
<evidence type="ECO:0000313" key="4">
    <source>
        <dbReference type="Proteomes" id="UP000029382"/>
    </source>
</evidence>
<dbReference type="AlphaFoldDB" id="A0A091BXK3"/>
<keyword evidence="1" id="KW-0472">Membrane</keyword>
<dbReference type="Proteomes" id="UP000029382">
    <property type="component" value="Unassembled WGS sequence"/>
</dbReference>
<reference evidence="2 4" key="1">
    <citation type="journal article" date="2014" name="Genome Announc.">
        <title>Draft Genome Sequences of Streptococcus bovis Strains ATCC 33317 and JB1.</title>
        <authorList>
            <person name="Benahmed F.H."/>
            <person name="Gopinath G.R."/>
            <person name="Harbottle H."/>
            <person name="Cotta M.A."/>
            <person name="Luo Y."/>
            <person name="Henderson C."/>
            <person name="Teri P."/>
            <person name="Soppet D."/>
            <person name="Rasmussen M."/>
            <person name="Whitehead T.R."/>
            <person name="Davidson M."/>
        </authorList>
    </citation>
    <scope>NUCLEOTIDE SEQUENCE [LARGE SCALE GENOMIC DNA]</scope>
    <source>
        <strain evidence="2 4">JB1</strain>
    </source>
</reference>
<dbReference type="RefSeq" id="WP_039696342.1">
    <property type="nucleotide sequence ID" value="NZ_AUZH01000012.1"/>
</dbReference>
<feature type="transmembrane region" description="Helical" evidence="1">
    <location>
        <begin position="100"/>
        <end position="117"/>
    </location>
</feature>
<comment type="caution">
    <text evidence="2">The sequence shown here is derived from an EMBL/GenBank/DDBJ whole genome shotgun (WGS) entry which is preliminary data.</text>
</comment>
<organism evidence="2 4">
    <name type="scientific">Streptococcus equinus JB1</name>
    <dbReference type="NCBI Taxonomy" id="1294274"/>
    <lineage>
        <taxon>Bacteria</taxon>
        <taxon>Bacillati</taxon>
        <taxon>Bacillota</taxon>
        <taxon>Bacilli</taxon>
        <taxon>Lactobacillales</taxon>
        <taxon>Streptococcaceae</taxon>
        <taxon>Streptococcus</taxon>
    </lineage>
</organism>
<keyword evidence="1" id="KW-1133">Transmembrane helix</keyword>
<accession>A0A091BXK3</accession>